<dbReference type="KEGG" id="pste:PSTEL_09615"/>
<reference evidence="6 7" key="1">
    <citation type="submission" date="2014-08" db="EMBL/GenBank/DDBJ databases">
        <title>Comparative genomics of the Paenibacillus odorifer group.</title>
        <authorList>
            <person name="den Bakker H.C."/>
            <person name="Tsai Y.-C."/>
            <person name="Martin N."/>
            <person name="Korlach J."/>
            <person name="Wiedmann M."/>
        </authorList>
    </citation>
    <scope>NUCLEOTIDE SEQUENCE [LARGE SCALE GENOMIC DNA]</scope>
    <source>
        <strain evidence="6 7">DSM 14472</strain>
    </source>
</reference>
<dbReference type="AlphaFoldDB" id="A0A089LP28"/>
<evidence type="ECO:0000256" key="4">
    <source>
        <dbReference type="ARBA" id="ARBA00040194"/>
    </source>
</evidence>
<dbReference type="PANTHER" id="PTHR41286">
    <property type="entry name" value="HNH NUCLEASE YAJD-RELATED"/>
    <property type="match status" value="1"/>
</dbReference>
<keyword evidence="6" id="KW-0255">Endonuclease</keyword>
<dbReference type="InterPro" id="IPR002711">
    <property type="entry name" value="HNH"/>
</dbReference>
<evidence type="ECO:0000313" key="6">
    <source>
        <dbReference type="EMBL" id="AIQ63306.1"/>
    </source>
</evidence>
<dbReference type="RefSeq" id="WP_038694750.1">
    <property type="nucleotide sequence ID" value="NZ_CP009286.1"/>
</dbReference>
<evidence type="ECO:0000256" key="1">
    <source>
        <dbReference type="ARBA" id="ARBA00022722"/>
    </source>
</evidence>
<dbReference type="GO" id="GO:0008270">
    <property type="term" value="F:zinc ion binding"/>
    <property type="evidence" value="ECO:0007669"/>
    <property type="project" value="InterPro"/>
</dbReference>
<evidence type="ECO:0000259" key="5">
    <source>
        <dbReference type="SMART" id="SM00507"/>
    </source>
</evidence>
<evidence type="ECO:0000256" key="2">
    <source>
        <dbReference type="ARBA" id="ARBA00022801"/>
    </source>
</evidence>
<keyword evidence="2" id="KW-0378">Hydrolase</keyword>
<keyword evidence="7" id="KW-1185">Reference proteome</keyword>
<feature type="domain" description="HNH nuclease" evidence="5">
    <location>
        <begin position="47"/>
        <end position="103"/>
    </location>
</feature>
<gene>
    <name evidence="6" type="ORF">PSTEL_09615</name>
</gene>
<name>A0A089LP28_9BACL</name>
<dbReference type="OrthoDB" id="962665at2"/>
<dbReference type="GO" id="GO:0005829">
    <property type="term" value="C:cytosol"/>
    <property type="evidence" value="ECO:0007669"/>
    <property type="project" value="TreeGrafter"/>
</dbReference>
<evidence type="ECO:0000313" key="7">
    <source>
        <dbReference type="Proteomes" id="UP000029507"/>
    </source>
</evidence>
<dbReference type="Pfam" id="PF01844">
    <property type="entry name" value="HNH"/>
    <property type="match status" value="1"/>
</dbReference>
<dbReference type="GO" id="GO:0004519">
    <property type="term" value="F:endonuclease activity"/>
    <property type="evidence" value="ECO:0007669"/>
    <property type="project" value="UniProtKB-KW"/>
</dbReference>
<comment type="similarity">
    <text evidence="3">Belongs to the HNH nuclease family.</text>
</comment>
<dbReference type="EMBL" id="CP009286">
    <property type="protein sequence ID" value="AIQ63306.1"/>
    <property type="molecule type" value="Genomic_DNA"/>
</dbReference>
<dbReference type="STRING" id="169760.PSTEL_09615"/>
<dbReference type="GO" id="GO:0016787">
    <property type="term" value="F:hydrolase activity"/>
    <property type="evidence" value="ECO:0007669"/>
    <property type="project" value="UniProtKB-KW"/>
</dbReference>
<dbReference type="Proteomes" id="UP000029507">
    <property type="component" value="Chromosome"/>
</dbReference>
<sequence>MPSKPKRPCGQPGCPELTDKGYCDKHRKERDRRRGTAASRGYGHKWKVARDQYLKEHPLCVECLKVGKVEAARAVDHIIAHKGDPVLFWNRSNWQSLCIPCHSLKTVQKDGGFGREARG</sequence>
<dbReference type="CDD" id="cd00085">
    <property type="entry name" value="HNHc"/>
    <property type="match status" value="1"/>
</dbReference>
<dbReference type="PANTHER" id="PTHR41286:SF1">
    <property type="entry name" value="HNH NUCLEASE YAJD-RELATED"/>
    <property type="match status" value="1"/>
</dbReference>
<dbReference type="HOGENOM" id="CLU_108879_4_0_9"/>
<dbReference type="GO" id="GO:0003676">
    <property type="term" value="F:nucleic acid binding"/>
    <property type="evidence" value="ECO:0007669"/>
    <property type="project" value="InterPro"/>
</dbReference>
<dbReference type="InterPro" id="IPR003615">
    <property type="entry name" value="HNH_nuc"/>
</dbReference>
<dbReference type="SMART" id="SM00507">
    <property type="entry name" value="HNHc"/>
    <property type="match status" value="1"/>
</dbReference>
<evidence type="ECO:0000256" key="3">
    <source>
        <dbReference type="ARBA" id="ARBA00038412"/>
    </source>
</evidence>
<proteinExistence type="inferred from homology"/>
<organism evidence="6 7">
    <name type="scientific">Paenibacillus stellifer</name>
    <dbReference type="NCBI Taxonomy" id="169760"/>
    <lineage>
        <taxon>Bacteria</taxon>
        <taxon>Bacillati</taxon>
        <taxon>Bacillota</taxon>
        <taxon>Bacilli</taxon>
        <taxon>Bacillales</taxon>
        <taxon>Paenibacillaceae</taxon>
        <taxon>Paenibacillus</taxon>
    </lineage>
</organism>
<accession>A0A089LP28</accession>
<keyword evidence="1" id="KW-0540">Nuclease</keyword>
<protein>
    <recommendedName>
        <fullName evidence="4">Putative HNH nuclease YajD</fullName>
    </recommendedName>
</protein>